<dbReference type="Pfam" id="PF01546">
    <property type="entry name" value="Peptidase_M20"/>
    <property type="match status" value="1"/>
</dbReference>
<dbReference type="PANTHER" id="PTHR43808:SF31">
    <property type="entry name" value="N-ACETYL-L-CITRULLINE DEACETYLASE"/>
    <property type="match status" value="1"/>
</dbReference>
<keyword evidence="2" id="KW-1185">Reference proteome</keyword>
<evidence type="ECO:0000313" key="1">
    <source>
        <dbReference type="EMBL" id="MTV47935.1"/>
    </source>
</evidence>
<name>A0A6I3SGI8_HELMO</name>
<dbReference type="EMBL" id="WNKU01000002">
    <property type="protein sequence ID" value="MTV47935.1"/>
    <property type="molecule type" value="Genomic_DNA"/>
</dbReference>
<dbReference type="OrthoDB" id="9761532at2"/>
<protein>
    <submittedName>
        <fullName evidence="1">M20/M25/M40 family metallo-hydrolase</fullName>
    </submittedName>
</protein>
<dbReference type="GO" id="GO:0008777">
    <property type="term" value="F:acetylornithine deacetylase activity"/>
    <property type="evidence" value="ECO:0007669"/>
    <property type="project" value="TreeGrafter"/>
</dbReference>
<dbReference type="Proteomes" id="UP000430670">
    <property type="component" value="Unassembled WGS sequence"/>
</dbReference>
<proteinExistence type="predicted"/>
<dbReference type="InterPro" id="IPR050072">
    <property type="entry name" value="Peptidase_M20A"/>
</dbReference>
<accession>A0A6I3SGI8</accession>
<reference evidence="1 2" key="1">
    <citation type="submission" date="2019-11" db="EMBL/GenBank/DDBJ databases">
        <title>Whole-genome sequence of a the green, strictly anaerobic photosynthetic bacterium Heliobacillus mobilis DSM 6151.</title>
        <authorList>
            <person name="Kyndt J.A."/>
            <person name="Meyer T.E."/>
        </authorList>
    </citation>
    <scope>NUCLEOTIDE SEQUENCE [LARGE SCALE GENOMIC DNA]</scope>
    <source>
        <strain evidence="1 2">DSM 6151</strain>
    </source>
</reference>
<organism evidence="1 2">
    <name type="scientific">Heliobacterium mobile</name>
    <name type="common">Heliobacillus mobilis</name>
    <dbReference type="NCBI Taxonomy" id="28064"/>
    <lineage>
        <taxon>Bacteria</taxon>
        <taxon>Bacillati</taxon>
        <taxon>Bacillota</taxon>
        <taxon>Clostridia</taxon>
        <taxon>Eubacteriales</taxon>
        <taxon>Heliobacteriaceae</taxon>
        <taxon>Heliobacterium</taxon>
    </lineage>
</organism>
<sequence length="571" mass="63568">MFGMPDPRQVSMTSNDGNWQQVIVRDTSELIKLETWRMSDGSNEEVVIANLVKIKDFFIEKMNDFNNNTPQVKMSSFEWKGQEEDKKYWVFGFRAGTGERKVSLICHLDTVPPGNSGWQPFVPRQETRLYKGVPTPFLIGRGSIDDKGPAVVAFESFSRALKKAAADPQVLNKVTLEVLFDTSEETDMSTPKYFAANPNKKPSLGIVFDAFWSVRAEKGIERPVFTVNASDVLSPLPDKLTIEKLSTPDGSVNMIPVTAEARIKGPDELLDEFYKKINDWYRTCPFDDPDYHPADINVTYCGSEVVITTKVAGAQHGSAPHQNRSNGANPVVSLTNFLAFLIDRDILANNHRGEMCRFIRWAFGTRAFGEHHPDLLKRFDTVFGDGNGTTYGLTQLTDNESEDISLGIDIRYVIGHHGKGWDGREGQIDGDSLFNSVFDQLINRYQSETGGARISFKTESIFGPDIRSIRNADLFKINMAYRSIMGDNCPMQAIGGATDAHGRLELITAGALFTDNLGPPVNYHGIDEGAPLTDLENSGKILLYLLTQELGTKEEQESSYSGFHQCHGCCN</sequence>
<dbReference type="AlphaFoldDB" id="A0A6I3SGI8"/>
<dbReference type="InterPro" id="IPR002933">
    <property type="entry name" value="Peptidase_M20"/>
</dbReference>
<dbReference type="Gene3D" id="3.40.630.10">
    <property type="entry name" value="Zn peptidases"/>
    <property type="match status" value="1"/>
</dbReference>
<dbReference type="GO" id="GO:0006526">
    <property type="term" value="P:L-arginine biosynthetic process"/>
    <property type="evidence" value="ECO:0007669"/>
    <property type="project" value="TreeGrafter"/>
</dbReference>
<keyword evidence="1" id="KW-0378">Hydrolase</keyword>
<dbReference type="PANTHER" id="PTHR43808">
    <property type="entry name" value="ACETYLORNITHINE DEACETYLASE"/>
    <property type="match status" value="1"/>
</dbReference>
<comment type="caution">
    <text evidence="1">The sequence shown here is derived from an EMBL/GenBank/DDBJ whole genome shotgun (WGS) entry which is preliminary data.</text>
</comment>
<gene>
    <name evidence="1" type="ORF">GJ688_02925</name>
</gene>
<dbReference type="Gene3D" id="3.30.70.360">
    <property type="match status" value="2"/>
</dbReference>
<evidence type="ECO:0000313" key="2">
    <source>
        <dbReference type="Proteomes" id="UP000430670"/>
    </source>
</evidence>
<dbReference type="SUPFAM" id="SSF53187">
    <property type="entry name" value="Zn-dependent exopeptidases"/>
    <property type="match status" value="1"/>
</dbReference>